<dbReference type="NCBIfam" id="TIGR02419">
    <property type="entry name" value="C4_traR_proteo"/>
    <property type="match status" value="1"/>
</dbReference>
<evidence type="ECO:0000256" key="1">
    <source>
        <dbReference type="ARBA" id="ARBA00022723"/>
    </source>
</evidence>
<reference evidence="5 6" key="1">
    <citation type="submission" date="2016-10" db="EMBL/GenBank/DDBJ databases">
        <authorList>
            <person name="de Groot N.N."/>
        </authorList>
    </citation>
    <scope>NUCLEOTIDE SEQUENCE [LARGE SCALE GENOMIC DNA]</scope>
    <source>
        <strain evidence="5 6">LMG 2158</strain>
    </source>
</reference>
<dbReference type="GO" id="GO:0008270">
    <property type="term" value="F:zinc ion binding"/>
    <property type="evidence" value="ECO:0007669"/>
    <property type="project" value="UniProtKB-KW"/>
</dbReference>
<dbReference type="Proteomes" id="UP000182272">
    <property type="component" value="Chromosome I"/>
</dbReference>
<dbReference type="AlphaFoldDB" id="A0A1H6MPH7"/>
<evidence type="ECO:0000259" key="4">
    <source>
        <dbReference type="Pfam" id="PF01258"/>
    </source>
</evidence>
<name>A0A1H6MPH7_9PSED</name>
<evidence type="ECO:0000313" key="6">
    <source>
        <dbReference type="Proteomes" id="UP000182272"/>
    </source>
</evidence>
<dbReference type="Gene3D" id="1.20.120.910">
    <property type="entry name" value="DksA, coiled-coil domain"/>
    <property type="match status" value="1"/>
</dbReference>
<gene>
    <name evidence="5" type="ORF">SAMN05216581_1099</name>
</gene>
<dbReference type="Pfam" id="PF01258">
    <property type="entry name" value="zf-dskA_traR"/>
    <property type="match status" value="1"/>
</dbReference>
<dbReference type="GO" id="GO:1900378">
    <property type="term" value="P:positive regulation of secondary metabolite biosynthetic process"/>
    <property type="evidence" value="ECO:0007669"/>
    <property type="project" value="TreeGrafter"/>
</dbReference>
<proteinExistence type="predicted"/>
<dbReference type="RefSeq" id="WP_026007424.1">
    <property type="nucleotide sequence ID" value="NZ_LT629972.1"/>
</dbReference>
<evidence type="ECO:0000256" key="2">
    <source>
        <dbReference type="ARBA" id="ARBA00022771"/>
    </source>
</evidence>
<dbReference type="PANTHER" id="PTHR38777:SF1">
    <property type="entry name" value="DNAK SUPPRESSOR PROTEIN"/>
    <property type="match status" value="1"/>
</dbReference>
<feature type="domain" description="Zinc finger DksA/TraR C4-type" evidence="4">
    <location>
        <begin position="34"/>
        <end position="66"/>
    </location>
</feature>
<dbReference type="InterPro" id="IPR012783">
    <property type="entry name" value="Znf_C4_TraR"/>
</dbReference>
<keyword evidence="2" id="KW-0863">Zinc-finger</keyword>
<keyword evidence="1" id="KW-0479">Metal-binding</keyword>
<evidence type="ECO:0000256" key="3">
    <source>
        <dbReference type="ARBA" id="ARBA00022833"/>
    </source>
</evidence>
<accession>A0A1H6MPH7</accession>
<sequence>MVCPLDRAGDLEQWLRDREIAAALAATRASGPSLTHCTDCDNEIPEARRALGGVTRCVPCQSLFERAR</sequence>
<dbReference type="OrthoDB" id="962301at2"/>
<evidence type="ECO:0000313" key="5">
    <source>
        <dbReference type="EMBL" id="SEH99611.1"/>
    </source>
</evidence>
<dbReference type="EMBL" id="LT629972">
    <property type="protein sequence ID" value="SEH99611.1"/>
    <property type="molecule type" value="Genomic_DNA"/>
</dbReference>
<protein>
    <submittedName>
        <fullName evidence="5">Transcriptional regulator, TraR/DksA family</fullName>
    </submittedName>
</protein>
<organism evidence="5 6">
    <name type="scientific">Pseudomonas asplenii</name>
    <dbReference type="NCBI Taxonomy" id="53407"/>
    <lineage>
        <taxon>Bacteria</taxon>
        <taxon>Pseudomonadati</taxon>
        <taxon>Pseudomonadota</taxon>
        <taxon>Gammaproteobacteria</taxon>
        <taxon>Pseudomonadales</taxon>
        <taxon>Pseudomonadaceae</taxon>
        <taxon>Pseudomonas</taxon>
    </lineage>
</organism>
<dbReference type="PANTHER" id="PTHR38777">
    <property type="entry name" value="FELS-2 PROPHAGE PROTEIN"/>
    <property type="match status" value="1"/>
</dbReference>
<dbReference type="InterPro" id="IPR000962">
    <property type="entry name" value="Znf_DskA_TraR"/>
</dbReference>
<keyword evidence="3" id="KW-0862">Zinc</keyword>